<keyword evidence="1" id="KW-0732">Signal</keyword>
<keyword evidence="3" id="KW-1185">Reference proteome</keyword>
<gene>
    <name evidence="2" type="ORF">ATE80_25525</name>
</gene>
<dbReference type="STRING" id="936756.ATE80_25525"/>
<protein>
    <recommendedName>
        <fullName evidence="4">Tat pathway signal sequence domain protein</fullName>
    </recommendedName>
</protein>
<sequence length="295" mass="28729">MRLGPPSSTALTVAALTLLAGAAAPASATTAAPQAAPPAAPAVRVADPAPAATHCVPAAPLRLQGSQRPAGPAVGLCVTVSGASMTVSASADCACTTSGTWTARRGDARDATASGTLGARAEYAGPGTYAVTATVSIGGGPRDAASTTPLTGTVGGTFALAAVLPAPTHRVEVAPATLRPGTTTTLTYKVTQVAAEGDGSARLGVIGEPGSGVSVTSPDARCVNPLTSGTPTRRSPHAVDCTLTDLAVGRPAAVTVRVTLPSGSCSSVVSKLGYWTPKGQQVSGAMLNGPTLGCR</sequence>
<reference evidence="2 3" key="1">
    <citation type="submission" date="2015-11" db="EMBL/GenBank/DDBJ databases">
        <title>Genome-wide analysis reveals the secondary metabolome in Streptomyces kanasensis ZX01.</title>
        <authorList>
            <person name="Zhang G."/>
            <person name="Han L."/>
            <person name="Feng J."/>
            <person name="Zhang X."/>
        </authorList>
    </citation>
    <scope>NUCLEOTIDE SEQUENCE [LARGE SCALE GENOMIC DNA]</scope>
    <source>
        <strain evidence="2 3">ZX01</strain>
    </source>
</reference>
<evidence type="ECO:0008006" key="4">
    <source>
        <dbReference type="Google" id="ProtNLM"/>
    </source>
</evidence>
<proteinExistence type="predicted"/>
<name>A0A100Y1R1_9ACTN</name>
<evidence type="ECO:0000313" key="3">
    <source>
        <dbReference type="Proteomes" id="UP000054011"/>
    </source>
</evidence>
<evidence type="ECO:0000256" key="1">
    <source>
        <dbReference type="SAM" id="SignalP"/>
    </source>
</evidence>
<dbReference type="OrthoDB" id="4184962at2"/>
<evidence type="ECO:0000313" key="2">
    <source>
        <dbReference type="EMBL" id="KUH36094.1"/>
    </source>
</evidence>
<dbReference type="EMBL" id="LNSV01000093">
    <property type="protein sequence ID" value="KUH36094.1"/>
    <property type="molecule type" value="Genomic_DNA"/>
</dbReference>
<comment type="caution">
    <text evidence="2">The sequence shown here is derived from an EMBL/GenBank/DDBJ whole genome shotgun (WGS) entry which is preliminary data.</text>
</comment>
<dbReference type="Proteomes" id="UP000054011">
    <property type="component" value="Unassembled WGS sequence"/>
</dbReference>
<feature type="signal peptide" evidence="1">
    <location>
        <begin position="1"/>
        <end position="28"/>
    </location>
</feature>
<accession>A0A100Y1R1</accession>
<organism evidence="2 3">
    <name type="scientific">Streptomyces kanasensis</name>
    <dbReference type="NCBI Taxonomy" id="936756"/>
    <lineage>
        <taxon>Bacteria</taxon>
        <taxon>Bacillati</taxon>
        <taxon>Actinomycetota</taxon>
        <taxon>Actinomycetes</taxon>
        <taxon>Kitasatosporales</taxon>
        <taxon>Streptomycetaceae</taxon>
        <taxon>Streptomyces</taxon>
    </lineage>
</organism>
<dbReference type="RefSeq" id="WP_058944627.1">
    <property type="nucleotide sequence ID" value="NZ_LNSV01000093.1"/>
</dbReference>
<feature type="chain" id="PRO_5038749530" description="Tat pathway signal sequence domain protein" evidence="1">
    <location>
        <begin position="29"/>
        <end position="295"/>
    </location>
</feature>
<dbReference type="AlphaFoldDB" id="A0A100Y1R1"/>